<comment type="caution">
    <text evidence="2">The sequence shown here is derived from an EMBL/GenBank/DDBJ whole genome shotgun (WGS) entry which is preliminary data.</text>
</comment>
<dbReference type="Proteomes" id="UP000247569">
    <property type="component" value="Unassembled WGS sequence"/>
</dbReference>
<proteinExistence type="predicted"/>
<sequence>MAAKFEIFEDKNDSKIYFHLKAPNGEIIAASQGYTTKAAAEKGITSVKAHAAGAAVEDQTT</sequence>
<dbReference type="InterPro" id="IPR036913">
    <property type="entry name" value="YegP-like_sf"/>
</dbReference>
<dbReference type="InterPro" id="IPR010879">
    <property type="entry name" value="DUF1508"/>
</dbReference>
<gene>
    <name evidence="2" type="ORF">DFR70_12657</name>
</gene>
<evidence type="ECO:0000313" key="2">
    <source>
        <dbReference type="EMBL" id="PXX53936.1"/>
    </source>
</evidence>
<dbReference type="EMBL" id="QJKF01000026">
    <property type="protein sequence ID" value="PXX53936.1"/>
    <property type="molecule type" value="Genomic_DNA"/>
</dbReference>
<dbReference type="PANTHER" id="PTHR40606:SF1">
    <property type="entry name" value="UPF0339 PROTEIN YEGP"/>
    <property type="match status" value="1"/>
</dbReference>
<protein>
    <recommendedName>
        <fullName evidence="1">DUF1508 domain-containing protein</fullName>
    </recommendedName>
</protein>
<accession>A0A318JRA3</accession>
<evidence type="ECO:0000259" key="1">
    <source>
        <dbReference type="Pfam" id="PF07411"/>
    </source>
</evidence>
<name>A0A318JRA3_9NOCA</name>
<dbReference type="Pfam" id="PF07411">
    <property type="entry name" value="DUF1508"/>
    <property type="match status" value="1"/>
</dbReference>
<dbReference type="AlphaFoldDB" id="A0A318JRA3"/>
<dbReference type="RefSeq" id="WP_040740852.1">
    <property type="nucleotide sequence ID" value="NZ_QJKF01000026.1"/>
</dbReference>
<reference evidence="2 3" key="1">
    <citation type="submission" date="2018-05" db="EMBL/GenBank/DDBJ databases">
        <title>Genomic Encyclopedia of Type Strains, Phase IV (KMG-IV): sequencing the most valuable type-strain genomes for metagenomic binning, comparative biology and taxonomic classification.</title>
        <authorList>
            <person name="Goeker M."/>
        </authorList>
    </citation>
    <scope>NUCLEOTIDE SEQUENCE [LARGE SCALE GENOMIC DNA]</scope>
    <source>
        <strain evidence="2 3">DSM 44704</strain>
    </source>
</reference>
<keyword evidence="3" id="KW-1185">Reference proteome</keyword>
<dbReference type="PANTHER" id="PTHR40606">
    <property type="match status" value="1"/>
</dbReference>
<dbReference type="InterPro" id="IPR051141">
    <property type="entry name" value="UPF0339_domain"/>
</dbReference>
<dbReference type="SUPFAM" id="SSF160113">
    <property type="entry name" value="YegP-like"/>
    <property type="match status" value="1"/>
</dbReference>
<organism evidence="2 3">
    <name type="scientific">Nocardia tenerifensis</name>
    <dbReference type="NCBI Taxonomy" id="228006"/>
    <lineage>
        <taxon>Bacteria</taxon>
        <taxon>Bacillati</taxon>
        <taxon>Actinomycetota</taxon>
        <taxon>Actinomycetes</taxon>
        <taxon>Mycobacteriales</taxon>
        <taxon>Nocardiaceae</taxon>
        <taxon>Nocardia</taxon>
    </lineage>
</organism>
<evidence type="ECO:0000313" key="3">
    <source>
        <dbReference type="Proteomes" id="UP000247569"/>
    </source>
</evidence>
<dbReference type="Gene3D" id="3.30.160.160">
    <property type="entry name" value="YegP-like"/>
    <property type="match status" value="1"/>
</dbReference>
<feature type="domain" description="DUF1508" evidence="1">
    <location>
        <begin position="13"/>
        <end position="58"/>
    </location>
</feature>
<dbReference type="OrthoDB" id="9802792at2"/>